<evidence type="ECO:0000256" key="5">
    <source>
        <dbReference type="ARBA" id="ARBA00022448"/>
    </source>
</evidence>
<evidence type="ECO:0000256" key="8">
    <source>
        <dbReference type="ARBA" id="ARBA00022946"/>
    </source>
</evidence>
<dbReference type="SUPFAM" id="SSF53098">
    <property type="entry name" value="Ribonuclease H-like"/>
    <property type="match status" value="1"/>
</dbReference>
<name>A0A7R8ZEU9_TIMDO</name>
<dbReference type="PROSITE" id="PS50994">
    <property type="entry name" value="INTEGRASE"/>
    <property type="match status" value="1"/>
</dbReference>
<evidence type="ECO:0000256" key="10">
    <source>
        <dbReference type="ARBA" id="ARBA00023128"/>
    </source>
</evidence>
<keyword evidence="5" id="KW-0813">Transport</keyword>
<evidence type="ECO:0000256" key="11">
    <source>
        <dbReference type="ARBA" id="ARBA00023136"/>
    </source>
</evidence>
<evidence type="ECO:0000256" key="2">
    <source>
        <dbReference type="ARBA" id="ARBA00004273"/>
    </source>
</evidence>
<dbReference type="InterPro" id="IPR001584">
    <property type="entry name" value="Integrase_cat-core"/>
</dbReference>
<keyword evidence="11" id="KW-0472">Membrane</keyword>
<keyword evidence="6" id="KW-0679">Respiratory chain</keyword>
<feature type="domain" description="Integrase catalytic" evidence="13">
    <location>
        <begin position="1"/>
        <end position="105"/>
    </location>
</feature>
<dbReference type="FunFam" id="3.30.160.190:FF:000001">
    <property type="entry name" value="NADH-ubiquinone oxidoreductase 21 kDa subunit mitochondrial"/>
    <property type="match status" value="1"/>
</dbReference>
<dbReference type="GO" id="GO:0015074">
    <property type="term" value="P:DNA integration"/>
    <property type="evidence" value="ECO:0007669"/>
    <property type="project" value="InterPro"/>
</dbReference>
<evidence type="ECO:0000256" key="7">
    <source>
        <dbReference type="ARBA" id="ARBA00022792"/>
    </source>
</evidence>
<dbReference type="InterPro" id="IPR006885">
    <property type="entry name" value="NADH_UbQ_FeS_4_mit-like"/>
</dbReference>
<proteinExistence type="inferred from homology"/>
<keyword evidence="10" id="KW-0496">Mitochondrion</keyword>
<organism evidence="14">
    <name type="scientific">Timema douglasi</name>
    <name type="common">Walking stick</name>
    <dbReference type="NCBI Taxonomy" id="61478"/>
    <lineage>
        <taxon>Eukaryota</taxon>
        <taxon>Metazoa</taxon>
        <taxon>Ecdysozoa</taxon>
        <taxon>Arthropoda</taxon>
        <taxon>Hexapoda</taxon>
        <taxon>Insecta</taxon>
        <taxon>Pterygota</taxon>
        <taxon>Neoptera</taxon>
        <taxon>Polyneoptera</taxon>
        <taxon>Phasmatodea</taxon>
        <taxon>Timematodea</taxon>
        <taxon>Timematoidea</taxon>
        <taxon>Timematidae</taxon>
        <taxon>Timema</taxon>
    </lineage>
</organism>
<keyword evidence="7" id="KW-0999">Mitochondrion inner membrane</keyword>
<comment type="similarity">
    <text evidence="3">Belongs to the complex I NDUFS4 subunit family.</text>
</comment>
<comment type="subcellular location">
    <subcellularLocation>
        <location evidence="2">Mitochondrion inner membrane</location>
    </subcellularLocation>
</comment>
<keyword evidence="9" id="KW-0249">Electron transport</keyword>
<dbReference type="AlphaFoldDB" id="A0A7R8ZEU9"/>
<dbReference type="GO" id="GO:0003676">
    <property type="term" value="F:nucleic acid binding"/>
    <property type="evidence" value="ECO:0007669"/>
    <property type="project" value="InterPro"/>
</dbReference>
<evidence type="ECO:0000256" key="1">
    <source>
        <dbReference type="ARBA" id="ARBA00003195"/>
    </source>
</evidence>
<dbReference type="Gene3D" id="3.30.420.10">
    <property type="entry name" value="Ribonuclease H-like superfamily/Ribonuclease H"/>
    <property type="match status" value="1"/>
</dbReference>
<feature type="compositionally biased region" description="Pro residues" evidence="12">
    <location>
        <begin position="195"/>
        <end position="205"/>
    </location>
</feature>
<dbReference type="GO" id="GO:0022900">
    <property type="term" value="P:electron transport chain"/>
    <property type="evidence" value="ECO:0007669"/>
    <property type="project" value="InterPro"/>
</dbReference>
<evidence type="ECO:0000256" key="4">
    <source>
        <dbReference type="ARBA" id="ARBA00015796"/>
    </source>
</evidence>
<evidence type="ECO:0000256" key="12">
    <source>
        <dbReference type="SAM" id="MobiDB-lite"/>
    </source>
</evidence>
<accession>A0A7R8ZEU9</accession>
<feature type="region of interest" description="Disordered" evidence="12">
    <location>
        <begin position="186"/>
        <end position="228"/>
    </location>
</feature>
<dbReference type="InterPro" id="IPR038532">
    <property type="entry name" value="NDUFS4-like_sf"/>
</dbReference>
<gene>
    <name evidence="14" type="ORF">TDIB3V08_LOCUS10118</name>
</gene>
<dbReference type="Pfam" id="PF04800">
    <property type="entry name" value="NDUS4"/>
    <property type="match status" value="1"/>
</dbReference>
<dbReference type="InterPro" id="IPR036397">
    <property type="entry name" value="RNaseH_sf"/>
</dbReference>
<dbReference type="Gene3D" id="3.30.160.190">
    <property type="entry name" value="atu1810 like domain"/>
    <property type="match status" value="1"/>
</dbReference>
<reference evidence="14" key="1">
    <citation type="submission" date="2020-11" db="EMBL/GenBank/DDBJ databases">
        <authorList>
            <person name="Tran Van P."/>
        </authorList>
    </citation>
    <scope>NUCLEOTIDE SEQUENCE</scope>
</reference>
<evidence type="ECO:0000256" key="3">
    <source>
        <dbReference type="ARBA" id="ARBA00005882"/>
    </source>
</evidence>
<sequence length="422" mass="47510">MFSAWGLLEEVVSDNGPPFSSATFASFLSNNGILHSPSPVYHPQSKGLSEIVINTTKTALMKQWFDVSTKSRTLQHKVDAFLLAYLKTPRTLTKVTPAEVFLGRKPRTNVSLLHPSMVLKLRVKEARAKFPASQSSKHRVSTFSYLVVVGGCSKQISTSHLRLRDPKAVTVELSWEIVEQAMPAHRPALTSDGPTPDPLIQPPPVADRSLPAFPAPKPSTDSTPEDLRQAPSVMAPAHTLRDLLQHLRECNRLLSTSTIQYAESKDGTPKLTDAPLIDTKLILNPEEVKHQKQLQEYITVTEPMDISTLSGVPEEHIKNRLVRIFKPSKNAMQSGTDNTHHWEMEFETRERWENPLMGWTSSGDPLSNLKLEFSTENAAIEFCEKNGWKWFIEEEKDKAKVQKVKSYGHNFSWNKRTRVSTK</sequence>
<comment type="function">
    <text evidence="1">Accessory subunit of the mitochondrial membrane respiratory chain NADH dehydrogenase (Complex I), that is believed not to be involved in catalysis. Complex I functions in the transfer of electrons from NADH to the respiratory chain. The immediate electron acceptor for the enzyme is believed to be ubiquinone.</text>
</comment>
<dbReference type="PANTHER" id="PTHR12219:SF8">
    <property type="entry name" value="NADH DEHYDROGENASE [UBIQUINONE] IRON-SULFUR PROTEIN 4, MITOCHONDRIAL"/>
    <property type="match status" value="1"/>
</dbReference>
<evidence type="ECO:0000313" key="14">
    <source>
        <dbReference type="EMBL" id="CAD7203955.1"/>
    </source>
</evidence>
<evidence type="ECO:0000259" key="13">
    <source>
        <dbReference type="PROSITE" id="PS50994"/>
    </source>
</evidence>
<evidence type="ECO:0000256" key="9">
    <source>
        <dbReference type="ARBA" id="ARBA00022982"/>
    </source>
</evidence>
<dbReference type="GO" id="GO:0005743">
    <property type="term" value="C:mitochondrial inner membrane"/>
    <property type="evidence" value="ECO:0007669"/>
    <property type="project" value="UniProtKB-SubCell"/>
</dbReference>
<dbReference type="InterPro" id="IPR012337">
    <property type="entry name" value="RNaseH-like_sf"/>
</dbReference>
<dbReference type="PANTHER" id="PTHR12219">
    <property type="entry name" value="NADH-UBIQUINONE OXIDOREDUCTASE"/>
    <property type="match status" value="1"/>
</dbReference>
<dbReference type="EMBL" id="OA571420">
    <property type="protein sequence ID" value="CAD7203955.1"/>
    <property type="molecule type" value="Genomic_DNA"/>
</dbReference>
<keyword evidence="8" id="KW-0809">Transit peptide</keyword>
<evidence type="ECO:0000256" key="6">
    <source>
        <dbReference type="ARBA" id="ARBA00022660"/>
    </source>
</evidence>
<protein>
    <recommendedName>
        <fullName evidence="4">NADH dehydrogenase [ubiquinone] iron-sulfur protein 4, mitochondrial</fullName>
    </recommendedName>
</protein>